<comment type="caution">
    <text evidence="3">The sequence shown here is derived from an EMBL/GenBank/DDBJ whole genome shotgun (WGS) entry which is preliminary data.</text>
</comment>
<dbReference type="PANTHER" id="PTHR22916">
    <property type="entry name" value="GLYCOSYLTRANSFERASE"/>
    <property type="match status" value="1"/>
</dbReference>
<evidence type="ECO:0000259" key="2">
    <source>
        <dbReference type="Pfam" id="PF00535"/>
    </source>
</evidence>
<dbReference type="SUPFAM" id="SSF53448">
    <property type="entry name" value="Nucleotide-diphospho-sugar transferases"/>
    <property type="match status" value="1"/>
</dbReference>
<accession>A0A2H0RAW5</accession>
<dbReference type="AlphaFoldDB" id="A0A2H0RAW5"/>
<sequence length="353" mass="40951">MNKENYPLISIVIATFNSERLLPNTLKSIRAQSYPQNKIEILIMDGGSTDKTKEIAIKYKCTIIHNPKTVPAWAKYLAYLKAKGNYGIYIDSDEVIENKDSIKHKLKIFLENPKVHGVTGSGYRNPKGYPFLNNYVNEFGDPFSYFIYKLSKDHRFFVKSMKNYYPVEKETNDYVLFNFKNVKKLPIFELVAMSSMVDFKFLKKEFPQIKSNPGLVPHFFNLIISKDGLIGITKKDVLTHYSSENIKKYLGKIRSRVKNNIYTKAEEGFLGRDTYQTTLGRLKKYLFLPYALTLILPLFDSIYLSITRKHFGYFLHVPLSFYTAICILYYYFLKLIGSTPELKSYGESKVVKA</sequence>
<name>A0A2H0RAW5_UNCKA</name>
<dbReference type="Gene3D" id="3.90.550.10">
    <property type="entry name" value="Spore Coat Polysaccharide Biosynthesis Protein SpsA, Chain A"/>
    <property type="match status" value="1"/>
</dbReference>
<gene>
    <name evidence="3" type="ORF">COV24_02130</name>
</gene>
<keyword evidence="1" id="KW-0812">Transmembrane</keyword>
<dbReference type="InterPro" id="IPR029044">
    <property type="entry name" value="Nucleotide-diphossugar_trans"/>
</dbReference>
<keyword evidence="3" id="KW-0808">Transferase</keyword>
<proteinExistence type="predicted"/>
<evidence type="ECO:0000256" key="1">
    <source>
        <dbReference type="SAM" id="Phobius"/>
    </source>
</evidence>
<organism evidence="3 4">
    <name type="scientific">candidate division WWE3 bacterium CG10_big_fil_rev_8_21_14_0_10_32_10</name>
    <dbReference type="NCBI Taxonomy" id="1975090"/>
    <lineage>
        <taxon>Bacteria</taxon>
        <taxon>Katanobacteria</taxon>
    </lineage>
</organism>
<feature type="domain" description="Glycosyltransferase 2-like" evidence="2">
    <location>
        <begin position="10"/>
        <end position="139"/>
    </location>
</feature>
<dbReference type="EMBL" id="PCXU01000018">
    <property type="protein sequence ID" value="PIR43600.1"/>
    <property type="molecule type" value="Genomic_DNA"/>
</dbReference>
<dbReference type="PANTHER" id="PTHR22916:SF64">
    <property type="entry name" value="TRANSFERASE, PUTATIVE-RELATED"/>
    <property type="match status" value="1"/>
</dbReference>
<dbReference type="Pfam" id="PF00535">
    <property type="entry name" value="Glycos_transf_2"/>
    <property type="match status" value="1"/>
</dbReference>
<dbReference type="CDD" id="cd00761">
    <property type="entry name" value="Glyco_tranf_GTA_type"/>
    <property type="match status" value="1"/>
</dbReference>
<feature type="transmembrane region" description="Helical" evidence="1">
    <location>
        <begin position="312"/>
        <end position="333"/>
    </location>
</feature>
<keyword evidence="1" id="KW-0472">Membrane</keyword>
<reference evidence="3 4" key="1">
    <citation type="submission" date="2017-09" db="EMBL/GenBank/DDBJ databases">
        <title>Depth-based differentiation of microbial function through sediment-hosted aquifers and enrichment of novel symbionts in the deep terrestrial subsurface.</title>
        <authorList>
            <person name="Probst A.J."/>
            <person name="Ladd B."/>
            <person name="Jarett J.K."/>
            <person name="Geller-Mcgrath D.E."/>
            <person name="Sieber C.M."/>
            <person name="Emerson J.B."/>
            <person name="Anantharaman K."/>
            <person name="Thomas B.C."/>
            <person name="Malmstrom R."/>
            <person name="Stieglmeier M."/>
            <person name="Klingl A."/>
            <person name="Woyke T."/>
            <person name="Ryan C.M."/>
            <person name="Banfield J.F."/>
        </authorList>
    </citation>
    <scope>NUCLEOTIDE SEQUENCE [LARGE SCALE GENOMIC DNA]</scope>
    <source>
        <strain evidence="3">CG10_big_fil_rev_8_21_14_0_10_32_10</strain>
    </source>
</reference>
<dbReference type="GO" id="GO:0016740">
    <property type="term" value="F:transferase activity"/>
    <property type="evidence" value="ECO:0007669"/>
    <property type="project" value="UniProtKB-KW"/>
</dbReference>
<evidence type="ECO:0000313" key="4">
    <source>
        <dbReference type="Proteomes" id="UP000230214"/>
    </source>
</evidence>
<dbReference type="InterPro" id="IPR001173">
    <property type="entry name" value="Glyco_trans_2-like"/>
</dbReference>
<dbReference type="Proteomes" id="UP000230214">
    <property type="component" value="Unassembled WGS sequence"/>
</dbReference>
<evidence type="ECO:0000313" key="3">
    <source>
        <dbReference type="EMBL" id="PIR43600.1"/>
    </source>
</evidence>
<keyword evidence="1" id="KW-1133">Transmembrane helix</keyword>
<protein>
    <submittedName>
        <fullName evidence="3">Glycosyl transferase</fullName>
    </submittedName>
</protein>
<feature type="transmembrane region" description="Helical" evidence="1">
    <location>
        <begin position="285"/>
        <end position="306"/>
    </location>
</feature>